<dbReference type="EMBL" id="GEVI01004375">
    <property type="protein sequence ID" value="JAU27945.1"/>
    <property type="molecule type" value="Transcribed_RNA"/>
</dbReference>
<name>A0A1J3E713_NOCCA</name>
<dbReference type="PANTHER" id="PTHR31293:SF24">
    <property type="entry name" value="BNAANNG15180D PROTEIN"/>
    <property type="match status" value="1"/>
</dbReference>
<dbReference type="InterPro" id="IPR001810">
    <property type="entry name" value="F-box_dom"/>
</dbReference>
<dbReference type="InterPro" id="IPR055411">
    <property type="entry name" value="LRR_FXL15/At3g58940/PEG3-like"/>
</dbReference>
<dbReference type="SMART" id="SM00256">
    <property type="entry name" value="FBOX"/>
    <property type="match status" value="1"/>
</dbReference>
<dbReference type="CDD" id="cd22160">
    <property type="entry name" value="F-box_AtFBL13-like"/>
    <property type="match status" value="1"/>
</dbReference>
<dbReference type="Gene3D" id="1.20.1280.50">
    <property type="match status" value="1"/>
</dbReference>
<dbReference type="InterPro" id="IPR055294">
    <property type="entry name" value="FBL60-like"/>
</dbReference>
<evidence type="ECO:0000259" key="1">
    <source>
        <dbReference type="PROSITE" id="PS50181"/>
    </source>
</evidence>
<accession>A0A1J3E713</accession>
<dbReference type="PROSITE" id="PS50181">
    <property type="entry name" value="FBOX"/>
    <property type="match status" value="1"/>
</dbReference>
<protein>
    <submittedName>
        <fullName evidence="2">F-box protein</fullName>
    </submittedName>
</protein>
<dbReference type="InterPro" id="IPR053781">
    <property type="entry name" value="F-box_AtFBL13-like"/>
</dbReference>
<feature type="domain" description="F-box" evidence="1">
    <location>
        <begin position="1"/>
        <end position="54"/>
    </location>
</feature>
<sequence>MDPLSSLPDEVGSHILSFLSTKEAASTSLLSKRWRNLFALVPNLDIDDSVFLHPEKGKRERDGILESFMDFVDRVLALQGDSPINKFSLKCKDGVDSDRVNSWICKVLQRGVSELDLSIDFPAYYYYTLPEEMFVSCTLVKLKLTSGFDIHWWPGCEDISLPLLKSLCICSRRIFFEDEIESLLPCFPVLEELQIDSMERKGLDVTVSSETLTKLTFFVVSTKTYRNPKSVCFDTPNLISLSYSDFVAWDYPLVNMEKLVEARLALRANDDQIKRVRAPNNDSLEDDVVLRFGNVVKLMNGIQNVQELHLCPDTLEVGFLFFFFLA</sequence>
<reference evidence="2" key="1">
    <citation type="submission" date="2016-07" db="EMBL/GenBank/DDBJ databases">
        <title>De novo transcriptome assembly of four accessions of the metal hyperaccumulator plant Noccaea caerulescens.</title>
        <authorList>
            <person name="Blande D."/>
            <person name="Halimaa P."/>
            <person name="Tervahauta A.I."/>
            <person name="Aarts M.G."/>
            <person name="Karenlampi S.O."/>
        </authorList>
    </citation>
    <scope>NUCLEOTIDE SEQUENCE</scope>
</reference>
<dbReference type="InterPro" id="IPR036047">
    <property type="entry name" value="F-box-like_dom_sf"/>
</dbReference>
<dbReference type="SUPFAM" id="SSF81383">
    <property type="entry name" value="F-box domain"/>
    <property type="match status" value="1"/>
</dbReference>
<gene>
    <name evidence="2" type="ORF">GA_TR17051_c0_g1_i1_g.54689</name>
</gene>
<dbReference type="PANTHER" id="PTHR31293">
    <property type="entry name" value="RNI-LIKE SUPERFAMILY PROTEIN"/>
    <property type="match status" value="1"/>
</dbReference>
<dbReference type="AlphaFoldDB" id="A0A1J3E713"/>
<proteinExistence type="predicted"/>
<dbReference type="Pfam" id="PF00646">
    <property type="entry name" value="F-box"/>
    <property type="match status" value="1"/>
</dbReference>
<dbReference type="Pfam" id="PF24758">
    <property type="entry name" value="LRR_At5g56370"/>
    <property type="match status" value="1"/>
</dbReference>
<evidence type="ECO:0000313" key="2">
    <source>
        <dbReference type="EMBL" id="JAU27945.1"/>
    </source>
</evidence>
<organism evidence="2">
    <name type="scientific">Noccaea caerulescens</name>
    <name type="common">Alpine penny-cress</name>
    <name type="synonym">Thlaspi caerulescens</name>
    <dbReference type="NCBI Taxonomy" id="107243"/>
    <lineage>
        <taxon>Eukaryota</taxon>
        <taxon>Viridiplantae</taxon>
        <taxon>Streptophyta</taxon>
        <taxon>Embryophyta</taxon>
        <taxon>Tracheophyta</taxon>
        <taxon>Spermatophyta</taxon>
        <taxon>Magnoliopsida</taxon>
        <taxon>eudicotyledons</taxon>
        <taxon>Gunneridae</taxon>
        <taxon>Pentapetalae</taxon>
        <taxon>rosids</taxon>
        <taxon>malvids</taxon>
        <taxon>Brassicales</taxon>
        <taxon>Brassicaceae</taxon>
        <taxon>Coluteocarpeae</taxon>
        <taxon>Noccaea</taxon>
    </lineage>
</organism>